<dbReference type="NCBIfam" id="NF001484">
    <property type="entry name" value="PRK00331.1"/>
    <property type="match status" value="1"/>
</dbReference>
<feature type="domain" description="SIS" evidence="13">
    <location>
        <begin position="438"/>
        <end position="580"/>
    </location>
</feature>
<dbReference type="Pfam" id="PF13522">
    <property type="entry name" value="GATase_6"/>
    <property type="match status" value="1"/>
</dbReference>
<dbReference type="InterPro" id="IPR035490">
    <property type="entry name" value="GlmS/FrlB_SIS"/>
</dbReference>
<dbReference type="Proteomes" id="UP000885863">
    <property type="component" value="Unassembled WGS sequence"/>
</dbReference>
<dbReference type="InterPro" id="IPR029055">
    <property type="entry name" value="Ntn_hydrolases_N"/>
</dbReference>
<keyword evidence="9" id="KW-0315">Glutamine amidotransferase</keyword>
<dbReference type="InterPro" id="IPR017932">
    <property type="entry name" value="GATase_2_dom"/>
</dbReference>
<feature type="active site" description="For Fru-6P isomerization activity" evidence="11">
    <location>
        <position position="585"/>
    </location>
</feature>
<dbReference type="GO" id="GO:0097367">
    <property type="term" value="F:carbohydrate derivative binding"/>
    <property type="evidence" value="ECO:0007669"/>
    <property type="project" value="InterPro"/>
</dbReference>
<keyword evidence="7 11" id="KW-0808">Transferase</keyword>
<dbReference type="CDD" id="cd05009">
    <property type="entry name" value="SIS_GlmS_GlmD_2"/>
    <property type="match status" value="1"/>
</dbReference>
<dbReference type="GO" id="GO:0004360">
    <property type="term" value="F:glutamine-fructose-6-phosphate transaminase (isomerizing) activity"/>
    <property type="evidence" value="ECO:0007669"/>
    <property type="project" value="UniProtKB-UniRule"/>
</dbReference>
<sequence>MCGIVGYLGYRKADQVLISSLRRLEYRGYDSWGIATAGSDGIGVYKQVGSISEVEAFDLGDSSLGIGHTRWATHGAPSEINAHPHLDCNRQWAVVHNGIIENFLSLREQLRDEGHRFVSETDTEVIAHLMEKNGGDLEDALAASLKELKGSYAIVVMGAGERKLVGARYKSPLILGVGDGEYFLASDATAILEYTNRAVYLEDGDFVVVTDEGYRIKNQGRNVEREVELIPWDPADAEKEGYDHFMLKEIHETPRVIEDTLLGHISETVDLDLSLAVGTSEIVFLACGTSFHAALLGRYIIEEVADLPVRVECASEFNYRKSPLNRTLVIAITQSGETADTLQALRKAKSFGARALAITNVLGSSVTRLADEVIYTRAGPEIGVAATKTFTAQLIVIYLIAAKLSRFSRTEMERFLLELRLIPEKIQRVLDNADKIQAISKILAGYENMMYIGRKIGYPTALEGALKMKEISYIHAEGYPAGELKHGPFALLGERTPVVASVVRDETYDIMLNNIKEVRARGSPVIAIADEGDEEVEKYVDFVIKTPEVESIFTPLTHTVALQLLAYYTAKERGCEIDRPKNLAKSVTVE</sequence>
<comment type="catalytic activity">
    <reaction evidence="1 11">
        <text>D-fructose 6-phosphate + L-glutamine = D-glucosamine 6-phosphate + L-glutamate</text>
        <dbReference type="Rhea" id="RHEA:13237"/>
        <dbReference type="ChEBI" id="CHEBI:29985"/>
        <dbReference type="ChEBI" id="CHEBI:58359"/>
        <dbReference type="ChEBI" id="CHEBI:58725"/>
        <dbReference type="ChEBI" id="CHEBI:61527"/>
        <dbReference type="EC" id="2.6.1.16"/>
    </reaction>
</comment>
<feature type="initiator methionine" description="Removed" evidence="11">
    <location>
        <position position="1"/>
    </location>
</feature>
<comment type="subcellular location">
    <subcellularLocation>
        <location evidence="2 11">Cytoplasm</location>
    </subcellularLocation>
</comment>
<dbReference type="CDD" id="cd05008">
    <property type="entry name" value="SIS_GlmS_GlmD_1"/>
    <property type="match status" value="1"/>
</dbReference>
<dbReference type="FunFam" id="3.40.50.10490:FF:000022">
    <property type="entry name" value="Glutamine--fructose-6-phosphate aminotransferase [isomerizing]"/>
    <property type="match status" value="1"/>
</dbReference>
<dbReference type="SUPFAM" id="SSF56235">
    <property type="entry name" value="N-terminal nucleophile aminohydrolases (Ntn hydrolases)"/>
    <property type="match status" value="1"/>
</dbReference>
<dbReference type="EC" id="2.6.1.16" evidence="3 11"/>
<organism evidence="14">
    <name type="scientific">Candidatus Syntropharchaeum butanivorans</name>
    <dbReference type="NCBI Taxonomy" id="1839936"/>
    <lineage>
        <taxon>Archaea</taxon>
        <taxon>Methanobacteriati</taxon>
        <taxon>Methanobacteriota</taxon>
        <taxon>Stenosarchaea group</taxon>
        <taxon>Methanomicrobia</taxon>
        <taxon>Methanosarcinales</taxon>
        <taxon>ANME-2 cluster</taxon>
        <taxon>Candidatus Syntropharchaeum</taxon>
    </lineage>
</organism>
<comment type="function">
    <text evidence="10 11">Catalyzes the first step in hexosamine metabolism, converting fructose-6P into glucosamine-6P using glutamine as a nitrogen source.</text>
</comment>
<evidence type="ECO:0000256" key="6">
    <source>
        <dbReference type="ARBA" id="ARBA00022576"/>
    </source>
</evidence>
<dbReference type="InterPro" id="IPR001347">
    <property type="entry name" value="SIS_dom"/>
</dbReference>
<dbReference type="EMBL" id="DQZR01000261">
    <property type="protein sequence ID" value="HDM36831.1"/>
    <property type="molecule type" value="Genomic_DNA"/>
</dbReference>
<evidence type="ECO:0000256" key="8">
    <source>
        <dbReference type="ARBA" id="ARBA00022737"/>
    </source>
</evidence>
<dbReference type="InterPro" id="IPR047084">
    <property type="entry name" value="GFAT_N"/>
</dbReference>
<dbReference type="SUPFAM" id="SSF53697">
    <property type="entry name" value="SIS domain"/>
    <property type="match status" value="1"/>
</dbReference>
<dbReference type="PANTHER" id="PTHR10937">
    <property type="entry name" value="GLUCOSAMINE--FRUCTOSE-6-PHOSPHATE AMINOTRANSFERASE, ISOMERIZING"/>
    <property type="match status" value="1"/>
</dbReference>
<dbReference type="FunFam" id="3.60.20.10:FF:000006">
    <property type="entry name" value="Glutamine--fructose-6-phosphate aminotransferase [isomerizing]"/>
    <property type="match status" value="1"/>
</dbReference>
<evidence type="ECO:0000256" key="4">
    <source>
        <dbReference type="ARBA" id="ARBA00016090"/>
    </source>
</evidence>
<comment type="caution">
    <text evidence="14">The sequence shown here is derived from an EMBL/GenBank/DDBJ whole genome shotgun (WGS) entry which is preliminary data.</text>
</comment>
<dbReference type="AlphaFoldDB" id="A0A7C0X3K2"/>
<keyword evidence="6 11" id="KW-0032">Aminotransferase</keyword>
<evidence type="ECO:0000256" key="9">
    <source>
        <dbReference type="ARBA" id="ARBA00022962"/>
    </source>
</evidence>
<dbReference type="GO" id="GO:0006047">
    <property type="term" value="P:UDP-N-acetylglucosamine metabolic process"/>
    <property type="evidence" value="ECO:0007669"/>
    <property type="project" value="TreeGrafter"/>
</dbReference>
<evidence type="ECO:0000256" key="1">
    <source>
        <dbReference type="ARBA" id="ARBA00001031"/>
    </source>
</evidence>
<dbReference type="PANTHER" id="PTHR10937:SF0">
    <property type="entry name" value="GLUTAMINE--FRUCTOSE-6-PHOSPHATE TRANSAMINASE (ISOMERIZING)"/>
    <property type="match status" value="1"/>
</dbReference>
<evidence type="ECO:0000256" key="11">
    <source>
        <dbReference type="HAMAP-Rule" id="MF_00164"/>
    </source>
</evidence>
<name>A0A7C0X3K2_9EURY</name>
<comment type="subunit">
    <text evidence="11">Homodimer.</text>
</comment>
<feature type="domain" description="SIS" evidence="13">
    <location>
        <begin position="271"/>
        <end position="410"/>
    </location>
</feature>
<dbReference type="GO" id="GO:0006002">
    <property type="term" value="P:fructose 6-phosphate metabolic process"/>
    <property type="evidence" value="ECO:0007669"/>
    <property type="project" value="TreeGrafter"/>
</dbReference>
<evidence type="ECO:0000256" key="3">
    <source>
        <dbReference type="ARBA" id="ARBA00012916"/>
    </source>
</evidence>
<dbReference type="Gene3D" id="3.60.20.10">
    <property type="entry name" value="Glutamine Phosphoribosylpyrophosphate, subunit 1, domain 1"/>
    <property type="match status" value="1"/>
</dbReference>
<dbReference type="HAMAP" id="MF_00164">
    <property type="entry name" value="GlmS"/>
    <property type="match status" value="1"/>
</dbReference>
<dbReference type="InterPro" id="IPR005855">
    <property type="entry name" value="GFAT"/>
</dbReference>
<dbReference type="PROSITE" id="PS51464">
    <property type="entry name" value="SIS"/>
    <property type="match status" value="2"/>
</dbReference>
<evidence type="ECO:0000313" key="14">
    <source>
        <dbReference type="EMBL" id="HDM36831.1"/>
    </source>
</evidence>
<dbReference type="InterPro" id="IPR035466">
    <property type="entry name" value="GlmS/AgaS_SIS"/>
</dbReference>
<gene>
    <name evidence="11 14" type="primary">glmS</name>
    <name evidence="14" type="ORF">ENG09_06280</name>
    <name evidence="15" type="ORF">ENI32_00540</name>
</gene>
<accession>A0A7C0X3K2</accession>
<evidence type="ECO:0000313" key="15">
    <source>
        <dbReference type="EMBL" id="HEC56368.1"/>
    </source>
</evidence>
<keyword evidence="5 11" id="KW-0963">Cytoplasm</keyword>
<feature type="domain" description="Glutamine amidotransferase type-2" evidence="12">
    <location>
        <begin position="2"/>
        <end position="212"/>
    </location>
</feature>
<dbReference type="PROSITE" id="PS51278">
    <property type="entry name" value="GATASE_TYPE_2"/>
    <property type="match status" value="1"/>
</dbReference>
<dbReference type="NCBIfam" id="TIGR01135">
    <property type="entry name" value="glmS"/>
    <property type="match status" value="1"/>
</dbReference>
<evidence type="ECO:0000256" key="10">
    <source>
        <dbReference type="ARBA" id="ARBA00055466"/>
    </source>
</evidence>
<dbReference type="Pfam" id="PF01380">
    <property type="entry name" value="SIS"/>
    <property type="match status" value="2"/>
</dbReference>
<dbReference type="GO" id="GO:0005975">
    <property type="term" value="P:carbohydrate metabolic process"/>
    <property type="evidence" value="ECO:0007669"/>
    <property type="project" value="UniProtKB-UniRule"/>
</dbReference>
<evidence type="ECO:0000259" key="13">
    <source>
        <dbReference type="PROSITE" id="PS51464"/>
    </source>
</evidence>
<dbReference type="Gene3D" id="3.40.50.10490">
    <property type="entry name" value="Glucose-6-phosphate isomerase like protein, domain 1"/>
    <property type="match status" value="2"/>
</dbReference>
<evidence type="ECO:0000256" key="5">
    <source>
        <dbReference type="ARBA" id="ARBA00022490"/>
    </source>
</evidence>
<proteinExistence type="inferred from homology"/>
<dbReference type="EMBL" id="DRIE01000008">
    <property type="protein sequence ID" value="HEC56368.1"/>
    <property type="molecule type" value="Genomic_DNA"/>
</dbReference>
<dbReference type="GO" id="GO:0005737">
    <property type="term" value="C:cytoplasm"/>
    <property type="evidence" value="ECO:0007669"/>
    <property type="project" value="UniProtKB-SubCell"/>
</dbReference>
<evidence type="ECO:0000256" key="7">
    <source>
        <dbReference type="ARBA" id="ARBA00022679"/>
    </source>
</evidence>
<evidence type="ECO:0000259" key="12">
    <source>
        <dbReference type="PROSITE" id="PS51278"/>
    </source>
</evidence>
<dbReference type="CDD" id="cd00714">
    <property type="entry name" value="GFAT"/>
    <property type="match status" value="1"/>
</dbReference>
<protein>
    <recommendedName>
        <fullName evidence="4 11">Glutamine--fructose-6-phosphate aminotransferase [isomerizing]</fullName>
        <ecNumber evidence="3 11">2.6.1.16</ecNumber>
    </recommendedName>
    <alternativeName>
        <fullName evidence="11">D-fructose-6-phosphate amidotransferase</fullName>
    </alternativeName>
    <alternativeName>
        <fullName evidence="11">GFAT</fullName>
    </alternativeName>
    <alternativeName>
        <fullName evidence="11">Glucosamine-6-phosphate synthase</fullName>
    </alternativeName>
    <alternativeName>
        <fullName evidence="11">Hexosephosphate aminotransferase</fullName>
    </alternativeName>
    <alternativeName>
        <fullName evidence="11">L-glutamine--D-fructose-6-phosphate amidotransferase</fullName>
    </alternativeName>
</protein>
<dbReference type="GO" id="GO:0006487">
    <property type="term" value="P:protein N-linked glycosylation"/>
    <property type="evidence" value="ECO:0007669"/>
    <property type="project" value="TreeGrafter"/>
</dbReference>
<feature type="active site" description="Nucleophile; for GATase activity" evidence="11">
    <location>
        <position position="2"/>
    </location>
</feature>
<dbReference type="FunFam" id="3.40.50.10490:FF:000001">
    <property type="entry name" value="Glutamine--fructose-6-phosphate aminotransferase [isomerizing]"/>
    <property type="match status" value="1"/>
</dbReference>
<reference evidence="14" key="1">
    <citation type="journal article" date="2020" name="mSystems">
        <title>Genome- and Community-Level Interaction Insights into Carbon Utilization and Element Cycling Functions of Hydrothermarchaeota in Hydrothermal Sediment.</title>
        <authorList>
            <person name="Zhou Z."/>
            <person name="Liu Y."/>
            <person name="Xu W."/>
            <person name="Pan J."/>
            <person name="Luo Z.H."/>
            <person name="Li M."/>
        </authorList>
    </citation>
    <scope>NUCLEOTIDE SEQUENCE [LARGE SCALE GENOMIC DNA]</scope>
    <source>
        <strain evidence="14">HyVt-185</strain>
        <strain evidence="15">HyVt-386</strain>
    </source>
</reference>
<keyword evidence="8" id="KW-0677">Repeat</keyword>
<dbReference type="InterPro" id="IPR046348">
    <property type="entry name" value="SIS_dom_sf"/>
</dbReference>
<dbReference type="Proteomes" id="UP000885936">
    <property type="component" value="Unassembled WGS sequence"/>
</dbReference>
<evidence type="ECO:0000256" key="2">
    <source>
        <dbReference type="ARBA" id="ARBA00004496"/>
    </source>
</evidence>